<reference evidence="8 9" key="1">
    <citation type="submission" date="2019-03" db="EMBL/GenBank/DDBJ databases">
        <title>Draft Genome Sequence of Massilia arenosa sp. nov., a Novel Massilia Species Isolated from a Sandy-loam Maize Soil.</title>
        <authorList>
            <person name="Raths R."/>
            <person name="Peta V."/>
            <person name="Bucking H."/>
        </authorList>
    </citation>
    <scope>NUCLEOTIDE SEQUENCE [LARGE SCALE GENOMIC DNA]</scope>
    <source>
        <strain evidence="8 9">MC02</strain>
    </source>
</reference>
<dbReference type="Pfam" id="PF16332">
    <property type="entry name" value="DUF4962"/>
    <property type="match status" value="1"/>
</dbReference>
<dbReference type="Gene3D" id="1.50.10.100">
    <property type="entry name" value="Chondroitin AC/alginate lyase"/>
    <property type="match status" value="1"/>
</dbReference>
<evidence type="ECO:0000256" key="5">
    <source>
        <dbReference type="SAM" id="SignalP"/>
    </source>
</evidence>
<dbReference type="OrthoDB" id="9772435at2"/>
<dbReference type="AlphaFoldDB" id="A0A4Y9SSC8"/>
<keyword evidence="2 5" id="KW-0732">Signal</keyword>
<dbReference type="PANTHER" id="PTHR39210">
    <property type="entry name" value="HEPARIN-SULFATE LYASE"/>
    <property type="match status" value="1"/>
</dbReference>
<gene>
    <name evidence="8" type="ORF">E4L96_01575</name>
</gene>
<evidence type="ECO:0000313" key="8">
    <source>
        <dbReference type="EMBL" id="TFW29348.1"/>
    </source>
</evidence>
<dbReference type="SUPFAM" id="SSF48230">
    <property type="entry name" value="Chondroitin AC/alginate lyase"/>
    <property type="match status" value="1"/>
</dbReference>
<evidence type="ECO:0000256" key="2">
    <source>
        <dbReference type="ARBA" id="ARBA00022729"/>
    </source>
</evidence>
<dbReference type="Proteomes" id="UP000298438">
    <property type="component" value="Unassembled WGS sequence"/>
</dbReference>
<evidence type="ECO:0000256" key="3">
    <source>
        <dbReference type="ARBA" id="ARBA00022764"/>
    </source>
</evidence>
<keyword evidence="4" id="KW-0456">Lyase</keyword>
<feature type="domain" description="Heparinase II N-terminal" evidence="7">
    <location>
        <begin position="63"/>
        <end position="457"/>
    </location>
</feature>
<evidence type="ECO:0000256" key="1">
    <source>
        <dbReference type="ARBA" id="ARBA00004418"/>
    </source>
</evidence>
<accession>A0A4Y9SSC8</accession>
<dbReference type="GO" id="GO:0016829">
    <property type="term" value="F:lyase activity"/>
    <property type="evidence" value="ECO:0007669"/>
    <property type="project" value="UniProtKB-KW"/>
</dbReference>
<dbReference type="RefSeq" id="WP_135205491.1">
    <property type="nucleotide sequence ID" value="NZ_SPVF01000020.1"/>
</dbReference>
<comment type="caution">
    <text evidence="8">The sequence shown here is derived from an EMBL/GenBank/DDBJ whole genome shotgun (WGS) entry which is preliminary data.</text>
</comment>
<dbReference type="InterPro" id="IPR012480">
    <property type="entry name" value="Hepar_II_III_C"/>
</dbReference>
<evidence type="ECO:0000259" key="6">
    <source>
        <dbReference type="Pfam" id="PF07940"/>
    </source>
</evidence>
<dbReference type="Gene3D" id="2.70.98.70">
    <property type="match status" value="1"/>
</dbReference>
<sequence length="746" mass="80912">MKSPVRTAARLAVLSCLAYAASAHADWVVASDVEAIKPSPANFSVQPQNPPSFAWSRHSSNPPSYVVEVSRDGAVAYTFTSARNWYLPTQAFPAGHYTWRVRPSTSTTAWSDVRQFDVTATASTFLVPDNAALRTAVTQRVRPRQLPAGFVPASQWTAAMSAERSKPLTTLRSEIDYKITGMAPVSDALWPLTSSTGTAAALAAQASDIRTKINNMGRQLEGAALLYRLTLDPKYLNEALARGDQLASLSPTGPTSYANQDQGTRVICLSMIKAIDMLHNEIDATRRAKWLGVIDLRATDMYNDLSSNNMRLDQYPFDSHGGNNLGFLALIATLAVGDIPNANTWFDFATRAYINSIYAWSGPEGGYANGSAYGQYAADYAIQIWQPMNQALGVNLFTKPWSNGFMQFFAHFVPPGATRHVFGDENEVAPDFRLLKAYASRFDTPQAAWYAKNISGDEDTLSFLQAPYPLPYTRATSVVAPPNAALYPSIGWVAMHSDIADLKRTSVYFKSSPYGSYNHSHGDQNSLTVSSGGRPLLIEAGYMDYYGSPLQLDWYKTTKAHNAITFDGGVGEPVDGNTINLTRTGAVTGFSTTPSLDYAEGDATAAYAGALKSALRKVWYLRGQDVILVQDKVSSATARAFEWNLHTPAAMSFTAADNSVSSTNVDRSVCVRPLVNASGMSFQTRTGPAPKAGTYEAHAAYVLPSALAGEFVMMIDVGCNKPAVQMTETTTSRTFTIGAQTITMQK</sequence>
<name>A0A4Y9SSC8_9BURK</name>
<feature type="signal peptide" evidence="5">
    <location>
        <begin position="1"/>
        <end position="25"/>
    </location>
</feature>
<dbReference type="InterPro" id="IPR032518">
    <property type="entry name" value="HepII_N"/>
</dbReference>
<keyword evidence="3" id="KW-0574">Periplasm</keyword>
<dbReference type="Pfam" id="PF07940">
    <property type="entry name" value="Hepar_II_III_C"/>
    <property type="match status" value="1"/>
</dbReference>
<dbReference type="InterPro" id="IPR013783">
    <property type="entry name" value="Ig-like_fold"/>
</dbReference>
<dbReference type="EMBL" id="SPVF01000020">
    <property type="protein sequence ID" value="TFW29348.1"/>
    <property type="molecule type" value="Genomic_DNA"/>
</dbReference>
<dbReference type="Gene3D" id="2.60.40.10">
    <property type="entry name" value="Immunoglobulins"/>
    <property type="match status" value="1"/>
</dbReference>
<evidence type="ECO:0000259" key="7">
    <source>
        <dbReference type="Pfam" id="PF16332"/>
    </source>
</evidence>
<keyword evidence="9" id="KW-1185">Reference proteome</keyword>
<feature type="chain" id="PRO_5021394004" evidence="5">
    <location>
        <begin position="26"/>
        <end position="746"/>
    </location>
</feature>
<evidence type="ECO:0000256" key="4">
    <source>
        <dbReference type="ARBA" id="ARBA00023239"/>
    </source>
</evidence>
<comment type="subcellular location">
    <subcellularLocation>
        <location evidence="1">Periplasm</location>
    </subcellularLocation>
</comment>
<dbReference type="PANTHER" id="PTHR39210:SF1">
    <property type="entry name" value="HEPARIN-SULFATE LYASE"/>
    <property type="match status" value="1"/>
</dbReference>
<organism evidence="8 9">
    <name type="scientific">Zemynaea arenosa</name>
    <dbReference type="NCBI Taxonomy" id="2561931"/>
    <lineage>
        <taxon>Bacteria</taxon>
        <taxon>Pseudomonadati</taxon>
        <taxon>Pseudomonadota</taxon>
        <taxon>Betaproteobacteria</taxon>
        <taxon>Burkholderiales</taxon>
        <taxon>Oxalobacteraceae</taxon>
        <taxon>Telluria group</taxon>
        <taxon>Zemynaea</taxon>
    </lineage>
</organism>
<dbReference type="GO" id="GO:0042597">
    <property type="term" value="C:periplasmic space"/>
    <property type="evidence" value="ECO:0007669"/>
    <property type="project" value="UniProtKB-SubCell"/>
</dbReference>
<evidence type="ECO:0000313" key="9">
    <source>
        <dbReference type="Proteomes" id="UP000298438"/>
    </source>
</evidence>
<protein>
    <submittedName>
        <fullName evidence="8">DUF4962 domain-containing protein</fullName>
    </submittedName>
</protein>
<feature type="domain" description="Heparinase II/III-like C-terminal" evidence="6">
    <location>
        <begin position="481"/>
        <end position="662"/>
    </location>
</feature>
<proteinExistence type="predicted"/>
<dbReference type="InterPro" id="IPR008929">
    <property type="entry name" value="Chondroitin_lyas"/>
</dbReference>